<dbReference type="Pfam" id="PF22660">
    <property type="entry name" value="RS_preATP-grasp-like"/>
    <property type="match status" value="1"/>
</dbReference>
<dbReference type="InterPro" id="IPR003135">
    <property type="entry name" value="ATP-grasp_carboxylate-amine"/>
</dbReference>
<dbReference type="InterPro" id="IPR011761">
    <property type="entry name" value="ATP-grasp"/>
</dbReference>
<dbReference type="GO" id="GO:0004638">
    <property type="term" value="F:phosphoribosylaminoimidazole carboxylase activity"/>
    <property type="evidence" value="ECO:0007669"/>
    <property type="project" value="InterPro"/>
</dbReference>
<dbReference type="GO" id="GO:0006189">
    <property type="term" value="P:'de novo' IMP biosynthetic process"/>
    <property type="evidence" value="ECO:0007669"/>
    <property type="project" value="UniProtKB-UniRule"/>
</dbReference>
<protein>
    <recommendedName>
        <fullName evidence="4 5">N5-carboxyaminoimidazole ribonucleotide synthase</fullName>
        <shortName evidence="4 5">N5-CAIR synthase</shortName>
        <ecNumber evidence="4 5">6.3.4.18</ecNumber>
    </recommendedName>
    <alternativeName>
        <fullName evidence="4 5">5-(carboxyamino)imidazole ribonucleotide synthetase</fullName>
    </alternativeName>
</protein>
<feature type="binding site" evidence="4">
    <location>
        <position position="142"/>
    </location>
    <ligand>
        <name>ATP</name>
        <dbReference type="ChEBI" id="CHEBI:30616"/>
    </ligand>
</feature>
<comment type="function">
    <text evidence="4">Catalyzes the ATP-dependent conversion of 5-aminoimidazole ribonucleotide (AIR) and HCO(3)(-) to N5-carboxyaminoimidazole ribonucleotide (N5-CAIR).</text>
</comment>
<evidence type="ECO:0000256" key="3">
    <source>
        <dbReference type="ARBA" id="ARBA00022840"/>
    </source>
</evidence>
<keyword evidence="2 4" id="KW-0658">Purine biosynthesis</keyword>
<feature type="binding site" evidence="4">
    <location>
        <position position="208"/>
    </location>
    <ligand>
        <name>ATP</name>
        <dbReference type="ChEBI" id="CHEBI:30616"/>
    </ligand>
</feature>
<dbReference type="GO" id="GO:0005524">
    <property type="term" value="F:ATP binding"/>
    <property type="evidence" value="ECO:0007669"/>
    <property type="project" value="UniProtKB-UniRule"/>
</dbReference>
<dbReference type="NCBIfam" id="NF004679">
    <property type="entry name" value="PRK06019.1-5"/>
    <property type="match status" value="1"/>
</dbReference>
<dbReference type="InterPro" id="IPR011054">
    <property type="entry name" value="Rudment_hybrid_motif"/>
</dbReference>
<dbReference type="Pfam" id="PF02222">
    <property type="entry name" value="ATP-grasp"/>
    <property type="match status" value="1"/>
</dbReference>
<dbReference type="InterPro" id="IPR016185">
    <property type="entry name" value="PreATP-grasp_dom_sf"/>
</dbReference>
<dbReference type="Gene3D" id="3.40.50.20">
    <property type="match status" value="1"/>
</dbReference>
<organism evidence="7 8">
    <name type="scientific">Pseudohalioglobus lutimaris</name>
    <dbReference type="NCBI Taxonomy" id="1737061"/>
    <lineage>
        <taxon>Bacteria</taxon>
        <taxon>Pseudomonadati</taxon>
        <taxon>Pseudomonadota</taxon>
        <taxon>Gammaproteobacteria</taxon>
        <taxon>Cellvibrionales</taxon>
        <taxon>Halieaceae</taxon>
        <taxon>Pseudohalioglobus</taxon>
    </lineage>
</organism>
<dbReference type="Proteomes" id="UP000235005">
    <property type="component" value="Unassembled WGS sequence"/>
</dbReference>
<comment type="function">
    <text evidence="5">Catalyzes the ATP-dependent conversion of 5-aminoimidazole ribonucleotide (AIR) and HCO(3)- to N5-carboxyaminoimidazole ribonucleotide (N5-CAIR).</text>
</comment>
<evidence type="ECO:0000313" key="8">
    <source>
        <dbReference type="Proteomes" id="UP000235005"/>
    </source>
</evidence>
<feature type="domain" description="ATP-grasp" evidence="6">
    <location>
        <begin position="106"/>
        <end position="292"/>
    </location>
</feature>
<dbReference type="RefSeq" id="WP_075999591.1">
    <property type="nucleotide sequence ID" value="NZ_PKUS01000001.1"/>
</dbReference>
<feature type="binding site" evidence="4">
    <location>
        <begin position="177"/>
        <end position="180"/>
    </location>
    <ligand>
        <name>ATP</name>
        <dbReference type="ChEBI" id="CHEBI:30616"/>
    </ligand>
</feature>
<name>A0A2N5X8B6_9GAMM</name>
<keyword evidence="4 5" id="KW-0436">Ligase</keyword>
<dbReference type="Gene3D" id="3.30.1490.20">
    <property type="entry name" value="ATP-grasp fold, A domain"/>
    <property type="match status" value="1"/>
</dbReference>
<dbReference type="GO" id="GO:0034028">
    <property type="term" value="F:5-(carboxyamino)imidazole ribonucleotide synthase activity"/>
    <property type="evidence" value="ECO:0007669"/>
    <property type="project" value="UniProtKB-UniRule"/>
</dbReference>
<comment type="catalytic activity">
    <reaction evidence="4 5">
        <text>5-amino-1-(5-phospho-beta-D-ribosyl)imidazole + hydrogencarbonate + ATP = 5-carboxyamino-1-(5-phospho-D-ribosyl)imidazole + ADP + phosphate + 2 H(+)</text>
        <dbReference type="Rhea" id="RHEA:19317"/>
        <dbReference type="ChEBI" id="CHEBI:15378"/>
        <dbReference type="ChEBI" id="CHEBI:17544"/>
        <dbReference type="ChEBI" id="CHEBI:30616"/>
        <dbReference type="ChEBI" id="CHEBI:43474"/>
        <dbReference type="ChEBI" id="CHEBI:58730"/>
        <dbReference type="ChEBI" id="CHEBI:137981"/>
        <dbReference type="ChEBI" id="CHEBI:456216"/>
        <dbReference type="EC" id="6.3.4.18"/>
    </reaction>
</comment>
<evidence type="ECO:0000256" key="5">
    <source>
        <dbReference type="RuleBase" id="RU361200"/>
    </source>
</evidence>
<dbReference type="InterPro" id="IPR054350">
    <property type="entry name" value="PurT/PurK_preATP-grasp"/>
</dbReference>
<dbReference type="Pfam" id="PF17769">
    <property type="entry name" value="PurK_C"/>
    <property type="match status" value="1"/>
</dbReference>
<dbReference type="AlphaFoldDB" id="A0A2N5X8B6"/>
<keyword evidence="1 4" id="KW-0547">Nucleotide-binding</keyword>
<dbReference type="OrthoDB" id="9804625at2"/>
<comment type="subunit">
    <text evidence="4 5">Homodimer.</text>
</comment>
<sequence length="372" mass="40663">MTRVGIIGGGQLARMMALAGWNMGLQFSFLASEGESTRCVEGLGNIVVLSPDHTPEQVYTAMGEPDVITVERERVDLDLLRGLTGLCAVHPNPDAVEACGDRFKEKQLLDSVQLPSAPYRIAASAQQVADAARTLGLPIVVKNPTEGYDGKQQWHIYTDEQLRAFTEENPPGQWLVESRIAFDREVSMVAVRSANGDTAIYPPTENRHHNGILLSSIAPAANMSASLLGNCEDYIRTLLGAMNYVGVAAMECFVTAQGLLINELAPRVHNSGHWTMLGETTSQFENHLRAILGMTLGSTQVIRCHGMLNILGEYDREDVLHQLSADAALHDYNKTPAPLRKRGHINVAGENRESVENELTRLQQILYPGGDP</sequence>
<evidence type="ECO:0000256" key="4">
    <source>
        <dbReference type="HAMAP-Rule" id="MF_01928"/>
    </source>
</evidence>
<dbReference type="EC" id="6.3.4.18" evidence="4 5"/>
<dbReference type="NCBIfam" id="TIGR01161">
    <property type="entry name" value="purK"/>
    <property type="match status" value="1"/>
</dbReference>
<keyword evidence="8" id="KW-1185">Reference proteome</keyword>
<dbReference type="SUPFAM" id="SSF56059">
    <property type="entry name" value="Glutathione synthetase ATP-binding domain-like"/>
    <property type="match status" value="1"/>
</dbReference>
<comment type="pathway">
    <text evidence="4 5">Purine metabolism; IMP biosynthesis via de novo pathway; 5-amino-1-(5-phospho-D-ribosyl)imidazole-4-carboxylate from 5-amino-1-(5-phospho-D-ribosyl)imidazole (N5-CAIR route): step 1/2.</text>
</comment>
<dbReference type="SUPFAM" id="SSF51246">
    <property type="entry name" value="Rudiment single hybrid motif"/>
    <property type="match status" value="1"/>
</dbReference>
<evidence type="ECO:0000259" key="6">
    <source>
        <dbReference type="PROSITE" id="PS50975"/>
    </source>
</evidence>
<proteinExistence type="inferred from homology"/>
<comment type="caution">
    <text evidence="4">Lacks conserved residue(s) required for the propagation of feature annotation.</text>
</comment>
<keyword evidence="3 4" id="KW-0067">ATP-binding</keyword>
<comment type="similarity">
    <text evidence="4 5">Belongs to the PurK/PurT family.</text>
</comment>
<reference evidence="7 8" key="1">
    <citation type="submission" date="2018-01" db="EMBL/GenBank/DDBJ databases">
        <title>The draft genome sequence of Halioglobus lutimaris HF004.</title>
        <authorList>
            <person name="Du Z.-J."/>
            <person name="Shi M.-J."/>
        </authorList>
    </citation>
    <scope>NUCLEOTIDE SEQUENCE [LARGE SCALE GENOMIC DNA]</scope>
    <source>
        <strain evidence="7 8">HF004</strain>
    </source>
</reference>
<dbReference type="InterPro" id="IPR040686">
    <property type="entry name" value="PurK_C"/>
</dbReference>
<dbReference type="EMBL" id="PKUS01000001">
    <property type="protein sequence ID" value="PLW70733.1"/>
    <property type="molecule type" value="Genomic_DNA"/>
</dbReference>
<dbReference type="HAMAP" id="MF_01928">
    <property type="entry name" value="PurK"/>
    <property type="match status" value="1"/>
</dbReference>
<dbReference type="PANTHER" id="PTHR11609">
    <property type="entry name" value="PURINE BIOSYNTHESIS PROTEIN 6/7, PUR6/7"/>
    <property type="match status" value="1"/>
</dbReference>
<feature type="binding site" evidence="4">
    <location>
        <position position="102"/>
    </location>
    <ligand>
        <name>ATP</name>
        <dbReference type="ChEBI" id="CHEBI:30616"/>
    </ligand>
</feature>
<evidence type="ECO:0000256" key="2">
    <source>
        <dbReference type="ARBA" id="ARBA00022755"/>
    </source>
</evidence>
<feature type="binding site" evidence="4">
    <location>
        <begin position="262"/>
        <end position="263"/>
    </location>
    <ligand>
        <name>ATP</name>
        <dbReference type="ChEBI" id="CHEBI:30616"/>
    </ligand>
</feature>
<dbReference type="Gene3D" id="3.30.470.20">
    <property type="entry name" value="ATP-grasp fold, B domain"/>
    <property type="match status" value="1"/>
</dbReference>
<dbReference type="InterPro" id="IPR013815">
    <property type="entry name" value="ATP_grasp_subdomain_1"/>
</dbReference>
<gene>
    <name evidence="4 5" type="primary">purK</name>
    <name evidence="7" type="ORF">C0039_00960</name>
</gene>
<dbReference type="SUPFAM" id="SSF52440">
    <property type="entry name" value="PreATP-grasp domain"/>
    <property type="match status" value="1"/>
</dbReference>
<evidence type="ECO:0000313" key="7">
    <source>
        <dbReference type="EMBL" id="PLW70733.1"/>
    </source>
</evidence>
<comment type="caution">
    <text evidence="7">The sequence shown here is derived from an EMBL/GenBank/DDBJ whole genome shotgun (WGS) entry which is preliminary data.</text>
</comment>
<dbReference type="GO" id="GO:0005829">
    <property type="term" value="C:cytosol"/>
    <property type="evidence" value="ECO:0007669"/>
    <property type="project" value="TreeGrafter"/>
</dbReference>
<dbReference type="GO" id="GO:0046872">
    <property type="term" value="F:metal ion binding"/>
    <property type="evidence" value="ECO:0007669"/>
    <property type="project" value="InterPro"/>
</dbReference>
<accession>A0A2N5X8B6</accession>
<dbReference type="InterPro" id="IPR005875">
    <property type="entry name" value="PurK"/>
</dbReference>
<dbReference type="UniPathway" id="UPA00074">
    <property type="reaction ID" value="UER00942"/>
</dbReference>
<evidence type="ECO:0000256" key="1">
    <source>
        <dbReference type="ARBA" id="ARBA00022741"/>
    </source>
</evidence>
<feature type="binding site" evidence="4">
    <location>
        <position position="185"/>
    </location>
    <ligand>
        <name>ATP</name>
        <dbReference type="ChEBI" id="CHEBI:30616"/>
    </ligand>
</feature>
<dbReference type="PANTHER" id="PTHR11609:SF5">
    <property type="entry name" value="PHOSPHORIBOSYLAMINOIMIDAZOLE CARBOXYLASE"/>
    <property type="match status" value="1"/>
</dbReference>
<dbReference type="PROSITE" id="PS50975">
    <property type="entry name" value="ATP_GRASP"/>
    <property type="match status" value="1"/>
</dbReference>